<evidence type="ECO:0000313" key="8">
    <source>
        <dbReference type="Proteomes" id="UP001630127"/>
    </source>
</evidence>
<keyword evidence="4" id="KW-0539">Nucleus</keyword>
<dbReference type="FunFam" id="1.10.10.60:FF:000007">
    <property type="entry name" value="Two-component response regulator"/>
    <property type="match status" value="1"/>
</dbReference>
<evidence type="ECO:0000256" key="5">
    <source>
        <dbReference type="SAM" id="MobiDB-lite"/>
    </source>
</evidence>
<evidence type="ECO:0000256" key="2">
    <source>
        <dbReference type="ARBA" id="ARBA00023015"/>
    </source>
</evidence>
<dbReference type="InterPro" id="IPR017930">
    <property type="entry name" value="Myb_dom"/>
</dbReference>
<gene>
    <name evidence="7" type="ORF">ACH5RR_020745</name>
</gene>
<evidence type="ECO:0000256" key="4">
    <source>
        <dbReference type="ARBA" id="ARBA00023242"/>
    </source>
</evidence>
<evidence type="ECO:0000259" key="6">
    <source>
        <dbReference type="PROSITE" id="PS51294"/>
    </source>
</evidence>
<feature type="domain" description="HTH myb-type" evidence="6">
    <location>
        <begin position="180"/>
        <end position="231"/>
    </location>
</feature>
<feature type="region of interest" description="Disordered" evidence="5">
    <location>
        <begin position="237"/>
        <end position="288"/>
    </location>
</feature>
<comment type="subcellular location">
    <subcellularLocation>
        <location evidence="1">Nucleus</location>
    </subcellularLocation>
</comment>
<feature type="compositionally biased region" description="Basic and acidic residues" evidence="5">
    <location>
        <begin position="126"/>
        <end position="140"/>
    </location>
</feature>
<dbReference type="PANTHER" id="PTHR31442">
    <property type="entry name" value="HOMEODOMAIN-LIKE SUPERFAMILY PROTEIN-RELATED"/>
    <property type="match status" value="1"/>
</dbReference>
<dbReference type="Gene3D" id="1.10.10.60">
    <property type="entry name" value="Homeodomain-like"/>
    <property type="match status" value="1"/>
</dbReference>
<accession>A0ABD2ZH52</accession>
<sequence length="350" mass="38256">MGEEVKINGFDNGAGAGDDDRISDWEAGLPGIDDLTPLSQALIPPDLASAFRISPEPYRSLLDVNRESQKTLSFLRTGASGGSSHHSHQALSSSNSFKSFQEERTTSITGDRTHREDMIIDIDETDLTREGSDSRKSRRIMETVAEEADSSAAGKNSINNNENCGEDVSARTLKRPRLVWTPQLHKRFVDVVAHLGIKNAVPKTIMQLMNVEGLTRENVASHLQKYRLYLKRMQGLSTEGPSSSDHLFASTPVPQSLHDSAGGGSSGAASGHGNSNGHVGMPIPMSYPPPAGPQMVPMMGMPGGFHGYDSHHHHHHHHHQYSMIQQQRDWSGNKFGAVASYPHRVVPHDK</sequence>
<dbReference type="PROSITE" id="PS51294">
    <property type="entry name" value="HTH_MYB"/>
    <property type="match status" value="1"/>
</dbReference>
<organism evidence="7 8">
    <name type="scientific">Cinchona calisaya</name>
    <dbReference type="NCBI Taxonomy" id="153742"/>
    <lineage>
        <taxon>Eukaryota</taxon>
        <taxon>Viridiplantae</taxon>
        <taxon>Streptophyta</taxon>
        <taxon>Embryophyta</taxon>
        <taxon>Tracheophyta</taxon>
        <taxon>Spermatophyta</taxon>
        <taxon>Magnoliopsida</taxon>
        <taxon>eudicotyledons</taxon>
        <taxon>Gunneridae</taxon>
        <taxon>Pentapetalae</taxon>
        <taxon>asterids</taxon>
        <taxon>lamiids</taxon>
        <taxon>Gentianales</taxon>
        <taxon>Rubiaceae</taxon>
        <taxon>Cinchonoideae</taxon>
        <taxon>Cinchoneae</taxon>
        <taxon>Cinchona</taxon>
    </lineage>
</organism>
<feature type="region of interest" description="Disordered" evidence="5">
    <location>
        <begin position="1"/>
        <end position="28"/>
    </location>
</feature>
<evidence type="ECO:0000256" key="1">
    <source>
        <dbReference type="ARBA" id="ARBA00004123"/>
    </source>
</evidence>
<dbReference type="InterPro" id="IPR044841">
    <property type="entry name" value="LUX/BOA-like"/>
</dbReference>
<keyword evidence="2" id="KW-0805">Transcription regulation</keyword>
<dbReference type="InterPro" id="IPR001005">
    <property type="entry name" value="SANT/Myb"/>
</dbReference>
<dbReference type="AlphaFoldDB" id="A0ABD2ZH52"/>
<keyword evidence="3" id="KW-0804">Transcription</keyword>
<dbReference type="NCBIfam" id="TIGR01557">
    <property type="entry name" value="myb_SHAQKYF"/>
    <property type="match status" value="1"/>
</dbReference>
<dbReference type="InterPro" id="IPR009057">
    <property type="entry name" value="Homeodomain-like_sf"/>
</dbReference>
<dbReference type="EMBL" id="JBJUIK010000009">
    <property type="protein sequence ID" value="KAL3518156.1"/>
    <property type="molecule type" value="Genomic_DNA"/>
</dbReference>
<name>A0ABD2ZH52_9GENT</name>
<reference evidence="7 8" key="1">
    <citation type="submission" date="2024-11" db="EMBL/GenBank/DDBJ databases">
        <title>A near-complete genome assembly of Cinchona calisaya.</title>
        <authorList>
            <person name="Lian D.C."/>
            <person name="Zhao X.W."/>
            <person name="Wei L."/>
        </authorList>
    </citation>
    <scope>NUCLEOTIDE SEQUENCE [LARGE SCALE GENOMIC DNA]</scope>
    <source>
        <tissue evidence="7">Nenye</tissue>
    </source>
</reference>
<proteinExistence type="predicted"/>
<dbReference type="InterPro" id="IPR006447">
    <property type="entry name" value="Myb_dom_plants"/>
</dbReference>
<feature type="region of interest" description="Disordered" evidence="5">
    <location>
        <begin position="76"/>
        <end position="140"/>
    </location>
</feature>
<evidence type="ECO:0000256" key="3">
    <source>
        <dbReference type="ARBA" id="ARBA00023163"/>
    </source>
</evidence>
<dbReference type="SUPFAM" id="SSF46689">
    <property type="entry name" value="Homeodomain-like"/>
    <property type="match status" value="1"/>
</dbReference>
<dbReference type="Pfam" id="PF00249">
    <property type="entry name" value="Myb_DNA-binding"/>
    <property type="match status" value="1"/>
</dbReference>
<dbReference type="PANTHER" id="PTHR31442:SF21">
    <property type="entry name" value="TRANSCRIPTION FACTOR BOA-RELATED"/>
    <property type="match status" value="1"/>
</dbReference>
<keyword evidence="8" id="KW-1185">Reference proteome</keyword>
<feature type="compositionally biased region" description="Low complexity" evidence="5">
    <location>
        <begin position="267"/>
        <end position="278"/>
    </location>
</feature>
<dbReference type="GO" id="GO:0005634">
    <property type="term" value="C:nucleus"/>
    <property type="evidence" value="ECO:0007669"/>
    <property type="project" value="UniProtKB-SubCell"/>
</dbReference>
<comment type="caution">
    <text evidence="7">The sequence shown here is derived from an EMBL/GenBank/DDBJ whole genome shotgun (WGS) entry which is preliminary data.</text>
</comment>
<protein>
    <recommendedName>
        <fullName evidence="6">HTH myb-type domain-containing protein</fullName>
    </recommendedName>
</protein>
<feature type="compositionally biased region" description="Basic and acidic residues" evidence="5">
    <location>
        <begin position="100"/>
        <end position="118"/>
    </location>
</feature>
<evidence type="ECO:0000313" key="7">
    <source>
        <dbReference type="EMBL" id="KAL3518156.1"/>
    </source>
</evidence>
<dbReference type="Proteomes" id="UP001630127">
    <property type="component" value="Unassembled WGS sequence"/>
</dbReference>